<dbReference type="SUPFAM" id="SSF56317">
    <property type="entry name" value="Carbon-nitrogen hydrolase"/>
    <property type="match status" value="1"/>
</dbReference>
<dbReference type="CDD" id="cd07564">
    <property type="entry name" value="nitrilases_CHs"/>
    <property type="match status" value="1"/>
</dbReference>
<reference evidence="4 5" key="1">
    <citation type="submission" date="2021-03" db="EMBL/GenBank/DDBJ databases">
        <title>Sneathiella sp. CAU 1612 isolated from Kang Won-do.</title>
        <authorList>
            <person name="Kim W."/>
        </authorList>
    </citation>
    <scope>NUCLEOTIDE SEQUENCE [LARGE SCALE GENOMIC DNA]</scope>
    <source>
        <strain evidence="4 5">CAU 1612</strain>
    </source>
</reference>
<keyword evidence="5" id="KW-1185">Reference proteome</keyword>
<dbReference type="PANTHER" id="PTHR46044:SF1">
    <property type="entry name" value="CN HYDROLASE DOMAIN-CONTAINING PROTEIN"/>
    <property type="match status" value="1"/>
</dbReference>
<accession>A0ABS3F5X6</accession>
<dbReference type="Pfam" id="PF00795">
    <property type="entry name" value="CN_hydrolase"/>
    <property type="match status" value="1"/>
</dbReference>
<dbReference type="PANTHER" id="PTHR46044">
    <property type="entry name" value="NITRILASE"/>
    <property type="match status" value="1"/>
</dbReference>
<dbReference type="InterPro" id="IPR044149">
    <property type="entry name" value="Nitrilases_CHs"/>
</dbReference>
<dbReference type="PROSITE" id="PS00920">
    <property type="entry name" value="NITRIL_CHT_1"/>
    <property type="match status" value="1"/>
</dbReference>
<dbReference type="InterPro" id="IPR036526">
    <property type="entry name" value="C-N_Hydrolase_sf"/>
</dbReference>
<evidence type="ECO:0000256" key="2">
    <source>
        <dbReference type="PROSITE-ProRule" id="PRU10139"/>
    </source>
</evidence>
<proteinExistence type="inferred from homology"/>
<dbReference type="InterPro" id="IPR003010">
    <property type="entry name" value="C-N_Hydrolase"/>
</dbReference>
<gene>
    <name evidence="4" type="ORF">J0X12_09905</name>
</gene>
<dbReference type="Proteomes" id="UP000664761">
    <property type="component" value="Unassembled WGS sequence"/>
</dbReference>
<name>A0ABS3F5X6_9PROT</name>
<dbReference type="GO" id="GO:0016787">
    <property type="term" value="F:hydrolase activity"/>
    <property type="evidence" value="ECO:0007669"/>
    <property type="project" value="UniProtKB-KW"/>
</dbReference>
<organism evidence="4 5">
    <name type="scientific">Sneathiella sedimenti</name>
    <dbReference type="NCBI Taxonomy" id="2816034"/>
    <lineage>
        <taxon>Bacteria</taxon>
        <taxon>Pseudomonadati</taxon>
        <taxon>Pseudomonadota</taxon>
        <taxon>Alphaproteobacteria</taxon>
        <taxon>Sneathiellales</taxon>
        <taxon>Sneathiellaceae</taxon>
        <taxon>Sneathiella</taxon>
    </lineage>
</organism>
<sequence length="343" mass="37181">MSHQPFKVAAVQAAPEYLDLDKSVAKAISLIDQAGAEGVKLIAFPETWLPGYPWWIWLGAPAWGMQFVGQYHENSIQAGSSHDDALAEAARRNNIQVVMGVSEKDGGSLYMGQWHYGQDGKVISRRRKLKPTHVERTVFGESDGSHLIVSETDLGRVGALCCWEHLQPLTKYAMYSQNEQIHIASWPSFSLYNGVAYALGPELNSSASQMYAAEGQCFVLASCATVSPAMVELLCDTPDKKEFLKAGGGHARIYGPDGSPLAAPLAENEEGLLIAEIDLGMIAYAKSAADPVGHYSRPDVLRLMFNSRPNPVVMNFDEGEKLAVREDTSDAGAAAAEIEHAAE</sequence>
<feature type="domain" description="CN hydrolase" evidence="3">
    <location>
        <begin position="6"/>
        <end position="279"/>
    </location>
</feature>
<protein>
    <submittedName>
        <fullName evidence="4">Carbon-nitrogen hydrolase family protein</fullName>
    </submittedName>
</protein>
<dbReference type="RefSeq" id="WP_207045026.1">
    <property type="nucleotide sequence ID" value="NZ_JAFLNC010000003.1"/>
</dbReference>
<comment type="caution">
    <text evidence="4">The sequence shown here is derived from an EMBL/GenBank/DDBJ whole genome shotgun (WGS) entry which is preliminary data.</text>
</comment>
<keyword evidence="4" id="KW-0378">Hydrolase</keyword>
<evidence type="ECO:0000313" key="4">
    <source>
        <dbReference type="EMBL" id="MBO0333930.1"/>
    </source>
</evidence>
<dbReference type="InterPro" id="IPR000132">
    <property type="entry name" value="Nitrilase/CN_hydratase_CS"/>
</dbReference>
<evidence type="ECO:0000256" key="1">
    <source>
        <dbReference type="ARBA" id="ARBA00008129"/>
    </source>
</evidence>
<dbReference type="PROSITE" id="PS00921">
    <property type="entry name" value="NITRIL_CHT_2"/>
    <property type="match status" value="1"/>
</dbReference>
<evidence type="ECO:0000313" key="5">
    <source>
        <dbReference type="Proteomes" id="UP000664761"/>
    </source>
</evidence>
<dbReference type="Gene3D" id="3.60.110.10">
    <property type="entry name" value="Carbon-nitrogen hydrolase"/>
    <property type="match status" value="1"/>
</dbReference>
<evidence type="ECO:0000259" key="3">
    <source>
        <dbReference type="PROSITE" id="PS50263"/>
    </source>
</evidence>
<feature type="active site" description="Proton acceptor" evidence="2">
    <location>
        <position position="46"/>
    </location>
</feature>
<dbReference type="EMBL" id="JAFLNC010000003">
    <property type="protein sequence ID" value="MBO0333930.1"/>
    <property type="molecule type" value="Genomic_DNA"/>
</dbReference>
<comment type="similarity">
    <text evidence="1">Belongs to the carbon-nitrogen hydrolase superfamily. Nitrilase family.</text>
</comment>
<dbReference type="PROSITE" id="PS50263">
    <property type="entry name" value="CN_HYDROLASE"/>
    <property type="match status" value="1"/>
</dbReference>